<accession>A0A939HN71</accession>
<sequence length="133" mass="14219">MKSPILRRPARLKSLLALMAACGLVAGCQSGPSGLVLRQTPRTVLYSYLVANGMARGRLMSETVTPAEYLHIVQADRSALIAILLFRDKPNPQNLGKAGQRVEDFLGVIEAPSSPLAKGLQLQAPDPKAGAMR</sequence>
<evidence type="ECO:0000313" key="3">
    <source>
        <dbReference type="Proteomes" id="UP000664073"/>
    </source>
</evidence>
<feature type="signal peptide" evidence="1">
    <location>
        <begin position="1"/>
        <end position="26"/>
    </location>
</feature>
<organism evidence="2 3">
    <name type="scientific">Acetobacter garciniae</name>
    <dbReference type="NCBI Taxonomy" id="2817435"/>
    <lineage>
        <taxon>Bacteria</taxon>
        <taxon>Pseudomonadati</taxon>
        <taxon>Pseudomonadota</taxon>
        <taxon>Alphaproteobacteria</taxon>
        <taxon>Acetobacterales</taxon>
        <taxon>Acetobacteraceae</taxon>
        <taxon>Acetobacter</taxon>
    </lineage>
</organism>
<reference evidence="2" key="1">
    <citation type="submission" date="2021-03" db="EMBL/GenBank/DDBJ databases">
        <title>The complete genome sequence of Acetobacter sp. TBRC 12339.</title>
        <authorList>
            <person name="Charoenyingcharoen P."/>
            <person name="Yukphan P."/>
        </authorList>
    </citation>
    <scope>NUCLEOTIDE SEQUENCE</scope>
    <source>
        <strain evidence="2">TBRC 12339</strain>
    </source>
</reference>
<evidence type="ECO:0000313" key="2">
    <source>
        <dbReference type="EMBL" id="MBO1324046.1"/>
    </source>
</evidence>
<dbReference type="RefSeq" id="WP_207844707.1">
    <property type="nucleotide sequence ID" value="NZ_JAFVMH010000001.1"/>
</dbReference>
<proteinExistence type="predicted"/>
<dbReference type="EMBL" id="JAFVMH010000001">
    <property type="protein sequence ID" value="MBO1324046.1"/>
    <property type="molecule type" value="Genomic_DNA"/>
</dbReference>
<gene>
    <name evidence="2" type="ORF">J2D77_02595</name>
</gene>
<dbReference type="Proteomes" id="UP000664073">
    <property type="component" value="Unassembled WGS sequence"/>
</dbReference>
<protein>
    <recommendedName>
        <fullName evidence="4">DUF4296 domain-containing protein</fullName>
    </recommendedName>
</protein>
<dbReference type="AlphaFoldDB" id="A0A939HN71"/>
<evidence type="ECO:0008006" key="4">
    <source>
        <dbReference type="Google" id="ProtNLM"/>
    </source>
</evidence>
<evidence type="ECO:0000256" key="1">
    <source>
        <dbReference type="SAM" id="SignalP"/>
    </source>
</evidence>
<name>A0A939HN71_9PROT</name>
<comment type="caution">
    <text evidence="2">The sequence shown here is derived from an EMBL/GenBank/DDBJ whole genome shotgun (WGS) entry which is preliminary data.</text>
</comment>
<keyword evidence="3" id="KW-1185">Reference proteome</keyword>
<feature type="chain" id="PRO_5037988489" description="DUF4296 domain-containing protein" evidence="1">
    <location>
        <begin position="27"/>
        <end position="133"/>
    </location>
</feature>
<keyword evidence="1" id="KW-0732">Signal</keyword>
<dbReference type="PROSITE" id="PS51257">
    <property type="entry name" value="PROKAR_LIPOPROTEIN"/>
    <property type="match status" value="1"/>
</dbReference>